<protein>
    <submittedName>
        <fullName evidence="1">Uncharacterized protein</fullName>
    </submittedName>
</protein>
<reference evidence="1 2" key="1">
    <citation type="submission" date="2013-10" db="EMBL/GenBank/DDBJ databases">
        <title>Genome sequence of Mycobacterium kansasii.</title>
        <authorList>
            <consortium name="McGill University Mycobacterium genome consortium"/>
            <person name="Veyrier F.J."/>
            <person name="Behr M.A."/>
        </authorList>
    </citation>
    <scope>NUCLEOTIDE SEQUENCE [LARGE SCALE GENOMIC DNA]</scope>
    <source>
        <strain evidence="1 2">ATCC 12478</strain>
    </source>
</reference>
<organism evidence="1 2">
    <name type="scientific">Mycobacterium kansasii ATCC 12478</name>
    <dbReference type="NCBI Taxonomy" id="557599"/>
    <lineage>
        <taxon>Bacteria</taxon>
        <taxon>Bacillati</taxon>
        <taxon>Actinomycetota</taxon>
        <taxon>Actinomycetes</taxon>
        <taxon>Mycobacteriales</taxon>
        <taxon>Mycobacteriaceae</taxon>
        <taxon>Mycobacterium</taxon>
    </lineage>
</organism>
<dbReference type="AlphaFoldDB" id="U5X1T8"/>
<evidence type="ECO:0000313" key="2">
    <source>
        <dbReference type="Proteomes" id="UP000017786"/>
    </source>
</evidence>
<dbReference type="HOGENOM" id="CLU_3155078_0_0_11"/>
<dbReference type="Proteomes" id="UP000017786">
    <property type="component" value="Chromosome"/>
</dbReference>
<name>U5X1T8_MYCKA</name>
<sequence>MSIMQYTAFINMRLRAQSVGHGFAEVGWLWTLNGESACPAVLKLAPDG</sequence>
<accession>U5X1T8</accession>
<dbReference type="KEGG" id="mkn:MKAN_09750"/>
<evidence type="ECO:0000313" key="1">
    <source>
        <dbReference type="EMBL" id="AGZ54131.1"/>
    </source>
</evidence>
<gene>
    <name evidence="1" type="ORF">MKAN_09750</name>
</gene>
<proteinExistence type="predicted"/>
<dbReference type="EMBL" id="CP006835">
    <property type="protein sequence ID" value="AGZ54131.1"/>
    <property type="molecule type" value="Genomic_DNA"/>
</dbReference>